<evidence type="ECO:0000313" key="7">
    <source>
        <dbReference type="EMBL" id="TWW60330.1"/>
    </source>
</evidence>
<dbReference type="Gene3D" id="2.60.40.1510">
    <property type="entry name" value="ntegrin, alpha v. Chain A, domain 3"/>
    <property type="match status" value="1"/>
</dbReference>
<reference evidence="7 8" key="1">
    <citation type="submission" date="2019-04" db="EMBL/GenBank/DDBJ databases">
        <title>Chromosome genome assembly for Takifugu flavidus.</title>
        <authorList>
            <person name="Xiao S."/>
        </authorList>
    </citation>
    <scope>NUCLEOTIDE SEQUENCE [LARGE SCALE GENOMIC DNA]</scope>
    <source>
        <strain evidence="7">HTHZ2018</strain>
        <tissue evidence="7">Muscle</tissue>
    </source>
</reference>
<dbReference type="InterPro" id="IPR032695">
    <property type="entry name" value="Integrin_dom_sf"/>
</dbReference>
<dbReference type="PANTHER" id="PTHR23220:SF23">
    <property type="entry name" value="INTEGRIN ALPHA-2"/>
    <property type="match status" value="1"/>
</dbReference>
<keyword evidence="3 5" id="KW-0472">Membrane</keyword>
<organism evidence="7 8">
    <name type="scientific">Takifugu flavidus</name>
    <name type="common">sansaifugu</name>
    <dbReference type="NCBI Taxonomy" id="433684"/>
    <lineage>
        <taxon>Eukaryota</taxon>
        <taxon>Metazoa</taxon>
        <taxon>Chordata</taxon>
        <taxon>Craniata</taxon>
        <taxon>Vertebrata</taxon>
        <taxon>Euteleostomi</taxon>
        <taxon>Actinopterygii</taxon>
        <taxon>Neopterygii</taxon>
        <taxon>Teleostei</taxon>
        <taxon>Neoteleostei</taxon>
        <taxon>Acanthomorphata</taxon>
        <taxon>Eupercaria</taxon>
        <taxon>Tetraodontiformes</taxon>
        <taxon>Tetradontoidea</taxon>
        <taxon>Tetraodontidae</taxon>
        <taxon>Takifugu</taxon>
    </lineage>
</organism>
<evidence type="ECO:0000256" key="5">
    <source>
        <dbReference type="SAM" id="Phobius"/>
    </source>
</evidence>
<evidence type="ECO:0000256" key="3">
    <source>
        <dbReference type="ARBA" id="ARBA00023136"/>
    </source>
</evidence>
<feature type="transmembrane region" description="Helical" evidence="5">
    <location>
        <begin position="274"/>
        <end position="294"/>
    </location>
</feature>
<keyword evidence="2 7" id="KW-0401">Integrin</keyword>
<dbReference type="Gene3D" id="1.20.5.930">
    <property type="entry name" value="Bicelle-embedded integrin alpha(iib) transmembrane segment"/>
    <property type="match status" value="1"/>
</dbReference>
<keyword evidence="5" id="KW-1133">Transmembrane helix</keyword>
<dbReference type="GO" id="GO:0098609">
    <property type="term" value="P:cell-cell adhesion"/>
    <property type="evidence" value="ECO:0007669"/>
    <property type="project" value="TreeGrafter"/>
</dbReference>
<dbReference type="Proteomes" id="UP000324091">
    <property type="component" value="Chromosome 5"/>
</dbReference>
<dbReference type="InterPro" id="IPR018184">
    <property type="entry name" value="Integrin_alpha_C_CS"/>
</dbReference>
<protein>
    <submittedName>
        <fullName evidence="7">Integrin alpha-2 CD49 antigen-like family member B</fullName>
    </submittedName>
</protein>
<dbReference type="GO" id="GO:0005178">
    <property type="term" value="F:integrin binding"/>
    <property type="evidence" value="ECO:0007669"/>
    <property type="project" value="TreeGrafter"/>
</dbReference>
<dbReference type="GO" id="GO:0007160">
    <property type="term" value="P:cell-matrix adhesion"/>
    <property type="evidence" value="ECO:0007669"/>
    <property type="project" value="TreeGrafter"/>
</dbReference>
<dbReference type="AlphaFoldDB" id="A0A5C6N3Q3"/>
<comment type="subcellular location">
    <subcellularLocation>
        <location evidence="1">Membrane</location>
        <topology evidence="1">Single-pass type I membrane protein</topology>
    </subcellularLocation>
</comment>
<evidence type="ECO:0000256" key="1">
    <source>
        <dbReference type="ARBA" id="ARBA00004479"/>
    </source>
</evidence>
<gene>
    <name evidence="7" type="ORF">D4764_05G0004200</name>
</gene>
<dbReference type="PANTHER" id="PTHR23220">
    <property type="entry name" value="INTEGRIN ALPHA"/>
    <property type="match status" value="1"/>
</dbReference>
<dbReference type="PROSITE" id="PS00242">
    <property type="entry name" value="INTEGRIN_ALPHA"/>
    <property type="match status" value="1"/>
</dbReference>
<dbReference type="SUPFAM" id="SSF69179">
    <property type="entry name" value="Integrin domains"/>
    <property type="match status" value="1"/>
</dbReference>
<evidence type="ECO:0000256" key="2">
    <source>
        <dbReference type="ARBA" id="ARBA00023037"/>
    </source>
</evidence>
<keyword evidence="4" id="KW-0325">Glycoprotein</keyword>
<keyword evidence="8" id="KW-1185">Reference proteome</keyword>
<evidence type="ECO:0000259" key="6">
    <source>
        <dbReference type="Pfam" id="PF20806"/>
    </source>
</evidence>
<evidence type="ECO:0000256" key="4">
    <source>
        <dbReference type="ARBA" id="ARBA00023180"/>
    </source>
</evidence>
<proteinExistence type="predicted"/>
<dbReference type="GO" id="GO:0009897">
    <property type="term" value="C:external side of plasma membrane"/>
    <property type="evidence" value="ECO:0007669"/>
    <property type="project" value="TreeGrafter"/>
</dbReference>
<dbReference type="Gene3D" id="2.60.40.1530">
    <property type="entry name" value="ntegrin, alpha v. Chain A, domain 4"/>
    <property type="match status" value="1"/>
</dbReference>
<evidence type="ECO:0000313" key="8">
    <source>
        <dbReference type="Proteomes" id="UP000324091"/>
    </source>
</evidence>
<dbReference type="GO" id="GO:0008305">
    <property type="term" value="C:integrin complex"/>
    <property type="evidence" value="ECO:0007669"/>
    <property type="project" value="TreeGrafter"/>
</dbReference>
<keyword evidence="5" id="KW-0812">Transmembrane</keyword>
<dbReference type="GO" id="GO:0007229">
    <property type="term" value="P:integrin-mediated signaling pathway"/>
    <property type="evidence" value="ECO:0007669"/>
    <property type="project" value="UniProtKB-KW"/>
</dbReference>
<accession>A0A5C6N3Q3</accession>
<dbReference type="InterPro" id="IPR048286">
    <property type="entry name" value="Integrin_alpha_Ig-like_3"/>
</dbReference>
<dbReference type="Pfam" id="PF20806">
    <property type="entry name" value="Integrin_A_Ig_3"/>
    <property type="match status" value="1"/>
</dbReference>
<dbReference type="GO" id="GO:0033627">
    <property type="term" value="P:cell adhesion mediated by integrin"/>
    <property type="evidence" value="ECO:0007669"/>
    <property type="project" value="TreeGrafter"/>
</dbReference>
<dbReference type="EMBL" id="RHFK02000018">
    <property type="protein sequence ID" value="TWW60330.1"/>
    <property type="molecule type" value="Genomic_DNA"/>
</dbReference>
<feature type="domain" description="Integrin alpha third immunoglobulin-like" evidence="6">
    <location>
        <begin position="96"/>
        <end position="238"/>
    </location>
</feature>
<comment type="caution">
    <text evidence="7">The sequence shown here is derived from an EMBL/GenBank/DDBJ whole genome shotgun (WGS) entry which is preliminary data.</text>
</comment>
<name>A0A5C6N3Q3_9TELE</name>
<sequence length="324" mass="35857">MHLQTDGVKCSLTQAQTVTCHVGYPALRTDQEINYNLQQVQNKAEVKFEAKSDGKEEKPADNNVAISIPLVYDTGVILSRESNINFYVVDSPPPPKTAIKTFDDIGPEFNFTVKVSRGTFPVSLLYLAIALPMTTKGGNELLYVTRLDTDGGSVSCDSSSLVDPLKLSTKSHTQTFSPENLRQTDKLDCKSVKCKYIKCILKDIEVNSNYFVKVKTRIWIGTFITATYQSTELTPSISVETTNPDLLLINPKPPSRVVLAVSKPGEKGDIPVAVIARSVITGLVLLALSVGLLWKFGFFKRKYQQLQKEADDDQPSRPHDNEVL</sequence>